<protein>
    <submittedName>
        <fullName evidence="9">Acyl-CoA dehydrogenase family protein</fullName>
    </submittedName>
</protein>
<evidence type="ECO:0000256" key="4">
    <source>
        <dbReference type="ARBA" id="ARBA00022827"/>
    </source>
</evidence>
<feature type="domain" description="Acyl-CoA dehydrogenase/oxidase N-terminal" evidence="8">
    <location>
        <begin position="7"/>
        <end position="117"/>
    </location>
</feature>
<evidence type="ECO:0000259" key="7">
    <source>
        <dbReference type="Pfam" id="PF02770"/>
    </source>
</evidence>
<dbReference type="Gene3D" id="1.10.540.10">
    <property type="entry name" value="Acyl-CoA dehydrogenase/oxidase, N-terminal domain"/>
    <property type="match status" value="1"/>
</dbReference>
<comment type="similarity">
    <text evidence="2 5">Belongs to the acyl-CoA dehydrogenase family.</text>
</comment>
<dbReference type="EMBL" id="JAWLUM010000002">
    <property type="protein sequence ID" value="MDV7135239.1"/>
    <property type="molecule type" value="Genomic_DNA"/>
</dbReference>
<comment type="caution">
    <text evidence="9">The sequence shown here is derived from an EMBL/GenBank/DDBJ whole genome shotgun (WGS) entry which is preliminary data.</text>
</comment>
<dbReference type="InterPro" id="IPR037069">
    <property type="entry name" value="AcylCoA_DH/ox_N_sf"/>
</dbReference>
<dbReference type="PANTHER" id="PTHR43884:SF12">
    <property type="entry name" value="ISOVALERYL-COA DEHYDROGENASE, MITOCHONDRIAL-RELATED"/>
    <property type="match status" value="1"/>
</dbReference>
<gene>
    <name evidence="9" type="ORF">R4198_16165</name>
</gene>
<dbReference type="PANTHER" id="PTHR43884">
    <property type="entry name" value="ACYL-COA DEHYDROGENASE"/>
    <property type="match status" value="1"/>
</dbReference>
<feature type="domain" description="Acyl-CoA oxidase/dehydrogenase middle" evidence="7">
    <location>
        <begin position="122"/>
        <end position="216"/>
    </location>
</feature>
<dbReference type="Gene3D" id="1.20.140.10">
    <property type="entry name" value="Butyryl-CoA Dehydrogenase, subunit A, domain 3"/>
    <property type="match status" value="1"/>
</dbReference>
<dbReference type="InterPro" id="IPR013786">
    <property type="entry name" value="AcylCoA_DH/ox_N"/>
</dbReference>
<dbReference type="InterPro" id="IPR009075">
    <property type="entry name" value="AcylCo_DH/oxidase_C"/>
</dbReference>
<dbReference type="InterPro" id="IPR006089">
    <property type="entry name" value="Acyl-CoA_DH_CS"/>
</dbReference>
<evidence type="ECO:0000256" key="2">
    <source>
        <dbReference type="ARBA" id="ARBA00009347"/>
    </source>
</evidence>
<dbReference type="InterPro" id="IPR009100">
    <property type="entry name" value="AcylCoA_DH/oxidase_NM_dom_sf"/>
</dbReference>
<dbReference type="Gene3D" id="2.40.110.10">
    <property type="entry name" value="Butyryl-CoA Dehydrogenase, subunit A, domain 2"/>
    <property type="match status" value="1"/>
</dbReference>
<dbReference type="InterPro" id="IPR046373">
    <property type="entry name" value="Acyl-CoA_Oxase/DH_mid-dom_sf"/>
</dbReference>
<name>A0ABU4EX64_WILMA</name>
<evidence type="ECO:0000313" key="10">
    <source>
        <dbReference type="Proteomes" id="UP001185792"/>
    </source>
</evidence>
<dbReference type="RefSeq" id="WP_317713679.1">
    <property type="nucleotide sequence ID" value="NZ_JAWLUM010000002.1"/>
</dbReference>
<dbReference type="Pfam" id="PF02770">
    <property type="entry name" value="Acyl-CoA_dh_M"/>
    <property type="match status" value="1"/>
</dbReference>
<evidence type="ECO:0000259" key="8">
    <source>
        <dbReference type="Pfam" id="PF02771"/>
    </source>
</evidence>
<evidence type="ECO:0000256" key="3">
    <source>
        <dbReference type="ARBA" id="ARBA00022630"/>
    </source>
</evidence>
<evidence type="ECO:0000259" key="6">
    <source>
        <dbReference type="Pfam" id="PF00441"/>
    </source>
</evidence>
<proteinExistence type="inferred from homology"/>
<dbReference type="Proteomes" id="UP001185792">
    <property type="component" value="Unassembled WGS sequence"/>
</dbReference>
<sequence length="384" mass="41667">MKHDLNDEEAFLVKTVRDFVDREVKPSVREVERANEYPETWIEQMKQIGIYGLAVAEEYGGSPVSMPCYAQVTEELARGWMSLAGAMGGHTVVAKLLSTFGTEEQKRRFLPVMATGELRATMALTEPGGGSDLQAMATVAKVDGDDLVINGSKTWISNARRSGLIALLCKTDPAATPRHRGMSIVLVEHGPGLVVSRDLPKLGYKGVESCELSFDNYRTSASAILGGTPGHGFAQMMKGLETGRIQVASRALGVGAAALEDALAYAQQRESFGQPIWKHQSIGNYLADMATKLTAARQLTRYAAEKFDSGERCDMEAGMAKLFASETAMEIALNAVRIHGGYGYSTEYDVERYFRDAPLMIVGEGTNEIQRNVIAAQLVSRGGL</sequence>
<dbReference type="InterPro" id="IPR006091">
    <property type="entry name" value="Acyl-CoA_Oxase/DH_mid-dom"/>
</dbReference>
<keyword evidence="10" id="KW-1185">Reference proteome</keyword>
<dbReference type="PIRSF" id="PIRSF016578">
    <property type="entry name" value="HsaA"/>
    <property type="match status" value="1"/>
</dbReference>
<dbReference type="SUPFAM" id="SSF56645">
    <property type="entry name" value="Acyl-CoA dehydrogenase NM domain-like"/>
    <property type="match status" value="1"/>
</dbReference>
<feature type="domain" description="Acyl-CoA dehydrogenase/oxidase C-terminal" evidence="6">
    <location>
        <begin position="230"/>
        <end position="378"/>
    </location>
</feature>
<dbReference type="SUPFAM" id="SSF47203">
    <property type="entry name" value="Acyl-CoA dehydrogenase C-terminal domain-like"/>
    <property type="match status" value="1"/>
</dbReference>
<evidence type="ECO:0000313" key="9">
    <source>
        <dbReference type="EMBL" id="MDV7135239.1"/>
    </source>
</evidence>
<keyword evidence="5" id="KW-0560">Oxidoreductase</keyword>
<accession>A0ABU4EX64</accession>
<organism evidence="9 10">
    <name type="scientific">Williamsia marianensis</name>
    <dbReference type="NCBI Taxonomy" id="85044"/>
    <lineage>
        <taxon>Bacteria</taxon>
        <taxon>Bacillati</taxon>
        <taxon>Actinomycetota</taxon>
        <taxon>Actinomycetes</taxon>
        <taxon>Mycobacteriales</taxon>
        <taxon>Nocardiaceae</taxon>
        <taxon>Williamsia</taxon>
    </lineage>
</organism>
<dbReference type="InterPro" id="IPR036250">
    <property type="entry name" value="AcylCo_DH-like_C"/>
</dbReference>
<keyword evidence="4 5" id="KW-0274">FAD</keyword>
<dbReference type="Pfam" id="PF02771">
    <property type="entry name" value="Acyl-CoA_dh_N"/>
    <property type="match status" value="1"/>
</dbReference>
<keyword evidence="3 5" id="KW-0285">Flavoprotein</keyword>
<comment type="cofactor">
    <cofactor evidence="1 5">
        <name>FAD</name>
        <dbReference type="ChEBI" id="CHEBI:57692"/>
    </cofactor>
</comment>
<evidence type="ECO:0000256" key="5">
    <source>
        <dbReference type="RuleBase" id="RU362125"/>
    </source>
</evidence>
<evidence type="ECO:0000256" key="1">
    <source>
        <dbReference type="ARBA" id="ARBA00001974"/>
    </source>
</evidence>
<dbReference type="Pfam" id="PF00441">
    <property type="entry name" value="Acyl-CoA_dh_1"/>
    <property type="match status" value="1"/>
</dbReference>
<reference evidence="9 10" key="1">
    <citation type="submission" date="2023-10" db="EMBL/GenBank/DDBJ databases">
        <title>Development of a sustainable strategy for remediation of hydrocarbon-contaminated territories based on the waste exchange concept.</title>
        <authorList>
            <person name="Krivoruchko A."/>
        </authorList>
    </citation>
    <scope>NUCLEOTIDE SEQUENCE [LARGE SCALE GENOMIC DNA]</scope>
    <source>
        <strain evidence="9 10">IEGM 1236</strain>
    </source>
</reference>
<dbReference type="PROSITE" id="PS00072">
    <property type="entry name" value="ACYL_COA_DH_1"/>
    <property type="match status" value="1"/>
</dbReference>